<organism evidence="1 2">
    <name type="scientific">Pontibacillus salipaludis</name>
    <dbReference type="NCBI Taxonomy" id="1697394"/>
    <lineage>
        <taxon>Bacteria</taxon>
        <taxon>Bacillati</taxon>
        <taxon>Bacillota</taxon>
        <taxon>Bacilli</taxon>
        <taxon>Bacillales</taxon>
        <taxon>Bacillaceae</taxon>
        <taxon>Pontibacillus</taxon>
    </lineage>
</organism>
<proteinExistence type="predicted"/>
<dbReference type="Proteomes" id="UP000642571">
    <property type="component" value="Unassembled WGS sequence"/>
</dbReference>
<evidence type="ECO:0008006" key="3">
    <source>
        <dbReference type="Google" id="ProtNLM"/>
    </source>
</evidence>
<dbReference type="SUPFAM" id="SSF51658">
    <property type="entry name" value="Xylose isomerase-like"/>
    <property type="match status" value="1"/>
</dbReference>
<dbReference type="RefSeq" id="WP_188650053.1">
    <property type="nucleotide sequence ID" value="NZ_BMIN01000001.1"/>
</dbReference>
<keyword evidence="2" id="KW-1185">Reference proteome</keyword>
<evidence type="ECO:0000313" key="2">
    <source>
        <dbReference type="Proteomes" id="UP000642571"/>
    </source>
</evidence>
<gene>
    <name evidence="1" type="ORF">GCM10011389_01980</name>
</gene>
<evidence type="ECO:0000313" key="1">
    <source>
        <dbReference type="EMBL" id="GGC98424.1"/>
    </source>
</evidence>
<comment type="caution">
    <text evidence="1">The sequence shown here is derived from an EMBL/GenBank/DDBJ whole genome shotgun (WGS) entry which is preliminary data.</text>
</comment>
<reference evidence="2" key="1">
    <citation type="journal article" date="2019" name="Int. J. Syst. Evol. Microbiol.">
        <title>The Global Catalogue of Microorganisms (GCM) 10K type strain sequencing project: providing services to taxonomists for standard genome sequencing and annotation.</title>
        <authorList>
            <consortium name="The Broad Institute Genomics Platform"/>
            <consortium name="The Broad Institute Genome Sequencing Center for Infectious Disease"/>
            <person name="Wu L."/>
            <person name="Ma J."/>
        </authorList>
    </citation>
    <scope>NUCLEOTIDE SEQUENCE [LARGE SCALE GENOMIC DNA]</scope>
    <source>
        <strain evidence="2">CGMCC 1.15353</strain>
    </source>
</reference>
<sequence length="258" mass="29788">MPKILLNTVLLEKNRWKDGQIPSIQVSEWIPAIKENGFDGLEIWQNHLLKASGEEQARLRQGKLPIEVFNSYIKFEDGHEDERAKVVDLVTEIQCKAVKFNLGHSMVYKSKYITHVKELLNQLPHFCELRCECHPGTVMEDPETAYQVFDQIGSNRVKAIIHPFHDQVNIERWFQHLGSSITHAHVSLYRNQLFHLLSSDESFVRKRITKLHELQFKGSYSIEFTAGVAIGDENTDQVFTNASEDQYLLRQLTSELGV</sequence>
<dbReference type="EMBL" id="BMIN01000001">
    <property type="protein sequence ID" value="GGC98424.1"/>
    <property type="molecule type" value="Genomic_DNA"/>
</dbReference>
<accession>A0ABQ1PJL2</accession>
<name>A0ABQ1PJL2_9BACI</name>
<dbReference type="InterPro" id="IPR036237">
    <property type="entry name" value="Xyl_isomerase-like_sf"/>
</dbReference>
<protein>
    <recommendedName>
        <fullName evidence="3">Sugar phosphate isomerase/epimerase</fullName>
    </recommendedName>
</protein>
<dbReference type="Gene3D" id="3.20.20.150">
    <property type="entry name" value="Divalent-metal-dependent TIM barrel enzymes"/>
    <property type="match status" value="1"/>
</dbReference>